<dbReference type="PANTHER" id="PTHR33905">
    <property type="entry name" value="CST COMPLEX SUBUNIT TEN1"/>
    <property type="match status" value="1"/>
</dbReference>
<dbReference type="Gene3D" id="2.40.50.140">
    <property type="entry name" value="Nucleic acid-binding proteins"/>
    <property type="match status" value="1"/>
</dbReference>
<evidence type="ECO:0000313" key="1">
    <source>
        <dbReference type="EMBL" id="KAK7477513.1"/>
    </source>
</evidence>
<organism evidence="1 2">
    <name type="scientific">Batillaria attramentaria</name>
    <dbReference type="NCBI Taxonomy" id="370345"/>
    <lineage>
        <taxon>Eukaryota</taxon>
        <taxon>Metazoa</taxon>
        <taxon>Spiralia</taxon>
        <taxon>Lophotrochozoa</taxon>
        <taxon>Mollusca</taxon>
        <taxon>Gastropoda</taxon>
        <taxon>Caenogastropoda</taxon>
        <taxon>Sorbeoconcha</taxon>
        <taxon>Cerithioidea</taxon>
        <taxon>Batillariidae</taxon>
        <taxon>Batillaria</taxon>
    </lineage>
</organism>
<name>A0ABD0JRQ4_9CAEN</name>
<reference evidence="1 2" key="1">
    <citation type="journal article" date="2023" name="Sci. Data">
        <title>Genome assembly of the Korean intertidal mud-creeper Batillaria attramentaria.</title>
        <authorList>
            <person name="Patra A.K."/>
            <person name="Ho P.T."/>
            <person name="Jun S."/>
            <person name="Lee S.J."/>
            <person name="Kim Y."/>
            <person name="Won Y.J."/>
        </authorList>
    </citation>
    <scope>NUCLEOTIDE SEQUENCE [LARGE SCALE GENOMIC DNA]</scope>
    <source>
        <strain evidence="1">Wonlab-2016</strain>
    </source>
</reference>
<sequence length="126" mass="14199">MEARNLPAFGEQVLVHELQICSDWVGRSISVTGRLDEHDVETCQATLVDPKTQKQLQVDTSLVEPFPAKVGSLFQLIGEVMDNRDKDGAGLVLQARVVRCVDGLDLVMYERALSSQREFMRNRVQR</sequence>
<dbReference type="InterPro" id="IPR029146">
    <property type="entry name" value="Ten1_animal_plant"/>
</dbReference>
<dbReference type="InterPro" id="IPR012340">
    <property type="entry name" value="NA-bd_OB-fold"/>
</dbReference>
<comment type="caution">
    <text evidence="1">The sequence shown here is derived from an EMBL/GenBank/DDBJ whole genome shotgun (WGS) entry which is preliminary data.</text>
</comment>
<protein>
    <recommendedName>
        <fullName evidence="3">CST complex subunit TEN1</fullName>
    </recommendedName>
</protein>
<dbReference type="Proteomes" id="UP001519460">
    <property type="component" value="Unassembled WGS sequence"/>
</dbReference>
<accession>A0ABD0JRQ4</accession>
<dbReference type="Pfam" id="PF15490">
    <property type="entry name" value="Ten1_2"/>
    <property type="match status" value="1"/>
</dbReference>
<dbReference type="EMBL" id="JACVVK020000347">
    <property type="protein sequence ID" value="KAK7477513.1"/>
    <property type="molecule type" value="Genomic_DNA"/>
</dbReference>
<evidence type="ECO:0008006" key="3">
    <source>
        <dbReference type="Google" id="ProtNLM"/>
    </source>
</evidence>
<dbReference type="AlphaFoldDB" id="A0ABD0JRQ4"/>
<evidence type="ECO:0000313" key="2">
    <source>
        <dbReference type="Proteomes" id="UP001519460"/>
    </source>
</evidence>
<dbReference type="PANTHER" id="PTHR33905:SF1">
    <property type="entry name" value="CST COMPLEX SUBUNIT TEN1"/>
    <property type="match status" value="1"/>
</dbReference>
<gene>
    <name evidence="1" type="ORF">BaRGS_00031198</name>
</gene>
<keyword evidence="2" id="KW-1185">Reference proteome</keyword>
<proteinExistence type="predicted"/>